<accession>A0AAJ8MPZ1</accession>
<dbReference type="RefSeq" id="XP_070058888.1">
    <property type="nucleotide sequence ID" value="XM_070202787.1"/>
</dbReference>
<dbReference type="Proteomes" id="UP000094020">
    <property type="component" value="Chromosome 4"/>
</dbReference>
<dbReference type="EMBL" id="CP144522">
    <property type="protein sequence ID" value="WWC69604.1"/>
    <property type="molecule type" value="Genomic_DNA"/>
</dbReference>
<feature type="domain" description="Ricin B lectin" evidence="2">
    <location>
        <begin position="42"/>
        <end position="165"/>
    </location>
</feature>
<dbReference type="CDD" id="cd00161">
    <property type="entry name" value="beta-trefoil_Ricin-like"/>
    <property type="match status" value="1"/>
</dbReference>
<dbReference type="SMART" id="SM00458">
    <property type="entry name" value="RICIN"/>
    <property type="match status" value="1"/>
</dbReference>
<name>A0AAJ8MPZ1_9TREE</name>
<dbReference type="SUPFAM" id="SSF50370">
    <property type="entry name" value="Ricin B-like lectins"/>
    <property type="match status" value="2"/>
</dbReference>
<dbReference type="PROSITE" id="PS50231">
    <property type="entry name" value="RICIN_B_LECTIN"/>
    <property type="match status" value="1"/>
</dbReference>
<evidence type="ECO:0000313" key="4">
    <source>
        <dbReference type="Proteomes" id="UP000094020"/>
    </source>
</evidence>
<gene>
    <name evidence="3" type="ORF">I206_103547</name>
</gene>
<proteinExistence type="predicted"/>
<dbReference type="AlphaFoldDB" id="A0AAJ8MPZ1"/>
<feature type="signal peptide" evidence="1">
    <location>
        <begin position="1"/>
        <end position="23"/>
    </location>
</feature>
<dbReference type="KEGG" id="kpin:30169818"/>
<evidence type="ECO:0000256" key="1">
    <source>
        <dbReference type="SAM" id="SignalP"/>
    </source>
</evidence>
<dbReference type="InterPro" id="IPR035992">
    <property type="entry name" value="Ricin_B-like_lectins"/>
</dbReference>
<evidence type="ECO:0000259" key="2">
    <source>
        <dbReference type="SMART" id="SM00458"/>
    </source>
</evidence>
<reference evidence="3" key="1">
    <citation type="submission" date="2013-07" db="EMBL/GenBank/DDBJ databases">
        <authorList>
            <consortium name="The Broad Institute Genome Sequencing Platform"/>
            <person name="Cuomo C."/>
            <person name="Litvintseva A."/>
            <person name="Chen Y."/>
            <person name="Heitman J."/>
            <person name="Sun S."/>
            <person name="Springer D."/>
            <person name="Dromer F."/>
            <person name="Young S.K."/>
            <person name="Zeng Q."/>
            <person name="Gargeya S."/>
            <person name="Fitzgerald M."/>
            <person name="Abouelleil A."/>
            <person name="Alvarado L."/>
            <person name="Berlin A.M."/>
            <person name="Chapman S.B."/>
            <person name="Dewar J."/>
            <person name="Goldberg J."/>
            <person name="Griggs A."/>
            <person name="Gujja S."/>
            <person name="Hansen M."/>
            <person name="Howarth C."/>
            <person name="Imamovic A."/>
            <person name="Larimer J."/>
            <person name="McCowan C."/>
            <person name="Murphy C."/>
            <person name="Pearson M."/>
            <person name="Priest M."/>
            <person name="Roberts A."/>
            <person name="Saif S."/>
            <person name="Shea T."/>
            <person name="Sykes S."/>
            <person name="Wortman J."/>
            <person name="Nusbaum C."/>
            <person name="Birren B."/>
        </authorList>
    </citation>
    <scope>NUCLEOTIDE SEQUENCE</scope>
    <source>
        <strain evidence="3">CBS 10737</strain>
    </source>
</reference>
<dbReference type="Pfam" id="PF00652">
    <property type="entry name" value="Ricin_B_lectin"/>
    <property type="match status" value="1"/>
</dbReference>
<keyword evidence="1" id="KW-0732">Signal</keyword>
<dbReference type="InterPro" id="IPR000772">
    <property type="entry name" value="Ricin_B_lectin"/>
</dbReference>
<reference evidence="3" key="2">
    <citation type="submission" date="2024-02" db="EMBL/GenBank/DDBJ databases">
        <title>Comparative genomics of Cryptococcus and Kwoniella reveals pathogenesis evolution and contrasting modes of karyotype evolution via chromosome fusion or intercentromeric recombination.</title>
        <authorList>
            <person name="Coelho M.A."/>
            <person name="David-Palma M."/>
            <person name="Shea T."/>
            <person name="Bowers K."/>
            <person name="McGinley-Smith S."/>
            <person name="Mohammad A.W."/>
            <person name="Gnirke A."/>
            <person name="Yurkov A.M."/>
            <person name="Nowrousian M."/>
            <person name="Sun S."/>
            <person name="Cuomo C.A."/>
            <person name="Heitman J."/>
        </authorList>
    </citation>
    <scope>NUCLEOTIDE SEQUENCE</scope>
    <source>
        <strain evidence="3">CBS 10737</strain>
    </source>
</reference>
<organism evidence="3 4">
    <name type="scientific">Kwoniella pini CBS 10737</name>
    <dbReference type="NCBI Taxonomy" id="1296096"/>
    <lineage>
        <taxon>Eukaryota</taxon>
        <taxon>Fungi</taxon>
        <taxon>Dikarya</taxon>
        <taxon>Basidiomycota</taxon>
        <taxon>Agaricomycotina</taxon>
        <taxon>Tremellomycetes</taxon>
        <taxon>Tremellales</taxon>
        <taxon>Cryptococcaceae</taxon>
        <taxon>Kwoniella</taxon>
    </lineage>
</organism>
<dbReference type="GeneID" id="30169818"/>
<evidence type="ECO:0000313" key="3">
    <source>
        <dbReference type="EMBL" id="WWC69604.1"/>
    </source>
</evidence>
<protein>
    <recommendedName>
        <fullName evidence="2">Ricin B lectin domain-containing protein</fullName>
    </recommendedName>
</protein>
<keyword evidence="4" id="KW-1185">Reference proteome</keyword>
<feature type="chain" id="PRO_5042524689" description="Ricin B lectin domain-containing protein" evidence="1">
    <location>
        <begin position="24"/>
        <end position="379"/>
    </location>
</feature>
<dbReference type="Gene3D" id="2.80.10.50">
    <property type="match status" value="2"/>
</dbReference>
<sequence>MFSTLSSFIFFLVTSSSFDLVASAPTSLTSRRDQTDTTWARGYYIVPVAAGDKCLAASQPNPTAGTQVITTNCQNASKWSIPLVESGGAVVHDDSGLVLDLGNGNNKDKLTLRNFTGDDQSQFFRHGSDNRLSNNATNKCLDEGEDGPQVYDCYPQNTNQVWLIRQTPDAKNISEGIPVGSEVSTPNSNLQYIHPKDRGDVCVSAISSGPAAQDQAGVAFTYCAGTGFSNSGTNTSQDLMQWSLPTTDPDQVRLGSSGLCLETGANIVNSYGYEELKVADGMAVKVATCVDNSEGQKWTWDGQLLKSAIKSLDQSDQAGQCLNFAAVAGYVKMDNFLNLRPLQTWGCSTQNENELFRINNLIGSGDSSNSPLFVSTLFK</sequence>